<dbReference type="AlphaFoldDB" id="A0A2H6KD84"/>
<gene>
    <name evidence="1" type="ORF">BOVATA_024380</name>
</gene>
<protein>
    <submittedName>
        <fullName evidence="1">Ribosome-binding factor A, putative</fullName>
    </submittedName>
</protein>
<dbReference type="EMBL" id="BDSA01000002">
    <property type="protein sequence ID" value="GBE60945.1"/>
    <property type="molecule type" value="Genomic_DNA"/>
</dbReference>
<dbReference type="Proteomes" id="UP000236319">
    <property type="component" value="Unassembled WGS sequence"/>
</dbReference>
<evidence type="ECO:0000313" key="1">
    <source>
        <dbReference type="EMBL" id="GBE60945.1"/>
    </source>
</evidence>
<dbReference type="GeneID" id="39874715"/>
<evidence type="ECO:0000313" key="2">
    <source>
        <dbReference type="Proteomes" id="UP000236319"/>
    </source>
</evidence>
<accession>A0A2H6KD84</accession>
<dbReference type="VEuPathDB" id="PiroplasmaDB:BOVATA_024380"/>
<reference evidence="1 2" key="1">
    <citation type="journal article" date="2017" name="BMC Genomics">
        <title>Whole-genome assembly of Babesia ovata and comparative genomics between closely related pathogens.</title>
        <authorList>
            <person name="Yamagishi J."/>
            <person name="Asada M."/>
            <person name="Hakimi H."/>
            <person name="Tanaka T.Q."/>
            <person name="Sugimoto C."/>
            <person name="Kawazu S."/>
        </authorList>
    </citation>
    <scope>NUCLEOTIDE SEQUENCE [LARGE SCALE GENOMIC DNA]</scope>
    <source>
        <strain evidence="1 2">Miyake</strain>
    </source>
</reference>
<comment type="caution">
    <text evidence="1">The sequence shown here is derived from an EMBL/GenBank/DDBJ whole genome shotgun (WGS) entry which is preliminary data.</text>
</comment>
<proteinExistence type="predicted"/>
<name>A0A2H6KD84_9APIC</name>
<sequence>MPDSTAQGDDIMPDVLNVLVLYGLDVFGDFLDTCERLTFICPRCVTVIKAMLFQHQQLFGDLIIQLLLKIFKLTGDLGDATVYFSGLVIQRSLLSVKVTFDVYEAFIFIMFIPRAAT</sequence>
<organism evidence="1 2">
    <name type="scientific">Babesia ovata</name>
    <dbReference type="NCBI Taxonomy" id="189622"/>
    <lineage>
        <taxon>Eukaryota</taxon>
        <taxon>Sar</taxon>
        <taxon>Alveolata</taxon>
        <taxon>Apicomplexa</taxon>
        <taxon>Aconoidasida</taxon>
        <taxon>Piroplasmida</taxon>
        <taxon>Babesiidae</taxon>
        <taxon>Babesia</taxon>
    </lineage>
</organism>
<keyword evidence="2" id="KW-1185">Reference proteome</keyword>
<dbReference type="RefSeq" id="XP_028867188.1">
    <property type="nucleotide sequence ID" value="XM_029011355.1"/>
</dbReference>